<protein>
    <submittedName>
        <fullName evidence="1">Uncharacterized protein</fullName>
    </submittedName>
</protein>
<name>A0A8S1QJC1_PARPR</name>
<sequence>MIYSLPIISRFSVYVLYSLAQYLTTRALVGQFVNYLITVSLAHAYPSYRKLQRQAPNVSITSYSGFVSSLVSLIDKDRLEKLMIGLSKGIPFLKTYKRG</sequence>
<proteinExistence type="predicted"/>
<keyword evidence="2" id="KW-1185">Reference proteome</keyword>
<dbReference type="EMBL" id="CAJJDM010000175">
    <property type="protein sequence ID" value="CAD8115772.1"/>
    <property type="molecule type" value="Genomic_DNA"/>
</dbReference>
<accession>A0A8S1QJC1</accession>
<comment type="caution">
    <text evidence="1">The sequence shown here is derived from an EMBL/GenBank/DDBJ whole genome shotgun (WGS) entry which is preliminary data.</text>
</comment>
<evidence type="ECO:0000313" key="1">
    <source>
        <dbReference type="EMBL" id="CAD8115772.1"/>
    </source>
</evidence>
<reference evidence="1" key="1">
    <citation type="submission" date="2021-01" db="EMBL/GenBank/DDBJ databases">
        <authorList>
            <consortium name="Genoscope - CEA"/>
            <person name="William W."/>
        </authorList>
    </citation>
    <scope>NUCLEOTIDE SEQUENCE</scope>
</reference>
<organism evidence="1 2">
    <name type="scientific">Paramecium primaurelia</name>
    <dbReference type="NCBI Taxonomy" id="5886"/>
    <lineage>
        <taxon>Eukaryota</taxon>
        <taxon>Sar</taxon>
        <taxon>Alveolata</taxon>
        <taxon>Ciliophora</taxon>
        <taxon>Intramacronucleata</taxon>
        <taxon>Oligohymenophorea</taxon>
        <taxon>Peniculida</taxon>
        <taxon>Parameciidae</taxon>
        <taxon>Paramecium</taxon>
    </lineage>
</organism>
<gene>
    <name evidence="1" type="ORF">PPRIM_AZ9-3.1.T1660033</name>
</gene>
<dbReference type="AlphaFoldDB" id="A0A8S1QJC1"/>
<dbReference type="Proteomes" id="UP000688137">
    <property type="component" value="Unassembled WGS sequence"/>
</dbReference>
<evidence type="ECO:0000313" key="2">
    <source>
        <dbReference type="Proteomes" id="UP000688137"/>
    </source>
</evidence>